<gene>
    <name evidence="1" type="ORF">CCR75_000760</name>
</gene>
<dbReference type="KEGG" id="blac:94344537"/>
<comment type="caution">
    <text evidence="1">The sequence shown here is derived from an EMBL/GenBank/DDBJ whole genome shotgun (WGS) entry which is preliminary data.</text>
</comment>
<name>A0A976IHJ6_BRELC</name>
<dbReference type="GeneID" id="94344537"/>
<dbReference type="AlphaFoldDB" id="A0A976IHJ6"/>
<dbReference type="Proteomes" id="UP000294530">
    <property type="component" value="Unassembled WGS sequence"/>
</dbReference>
<organism evidence="1 2">
    <name type="scientific">Bremia lactucae</name>
    <name type="common">Lettuce downy mildew</name>
    <dbReference type="NCBI Taxonomy" id="4779"/>
    <lineage>
        <taxon>Eukaryota</taxon>
        <taxon>Sar</taxon>
        <taxon>Stramenopiles</taxon>
        <taxon>Oomycota</taxon>
        <taxon>Peronosporomycetes</taxon>
        <taxon>Peronosporales</taxon>
        <taxon>Peronosporaceae</taxon>
        <taxon>Bremia</taxon>
    </lineage>
</organism>
<evidence type="ECO:0000313" key="1">
    <source>
        <dbReference type="EMBL" id="TDH71908.1"/>
    </source>
</evidence>
<proteinExistence type="predicted"/>
<dbReference type="EMBL" id="SHOA02000012">
    <property type="protein sequence ID" value="TDH71908.1"/>
    <property type="molecule type" value="Genomic_DNA"/>
</dbReference>
<protein>
    <submittedName>
        <fullName evidence="1">Uncharacterized protein</fullName>
    </submittedName>
</protein>
<reference evidence="1 2" key="1">
    <citation type="journal article" date="2021" name="Genome Biol.">
        <title>AFLAP: assembly-free linkage analysis pipeline using k-mers from genome sequencing data.</title>
        <authorList>
            <person name="Fletcher K."/>
            <person name="Zhang L."/>
            <person name="Gil J."/>
            <person name="Han R."/>
            <person name="Cavanaugh K."/>
            <person name="Michelmore R."/>
        </authorList>
    </citation>
    <scope>NUCLEOTIDE SEQUENCE [LARGE SCALE GENOMIC DNA]</scope>
    <source>
        <strain evidence="1 2">SF5</strain>
    </source>
</reference>
<evidence type="ECO:0000313" key="2">
    <source>
        <dbReference type="Proteomes" id="UP000294530"/>
    </source>
</evidence>
<dbReference type="InterPro" id="IPR038765">
    <property type="entry name" value="Papain-like_cys_pep_sf"/>
</dbReference>
<dbReference type="RefSeq" id="XP_067821407.1">
    <property type="nucleotide sequence ID" value="XM_067958866.1"/>
</dbReference>
<dbReference type="OrthoDB" id="47475at2759"/>
<keyword evidence="2" id="KW-1185">Reference proteome</keyword>
<sequence>MEKNTQPRQQRERLVYQNVICKHADKSLIEAWKESRNAVGAIICADVTLLQHYMLDSDAKQEFEYTYASKRRCLSYPFVLTIIATRKEHKTLDMKPLTLVGIDRKGDCKKQRSNTCGWKSFIGDEGEFVYDLHAIVNHHGESLYGNH</sequence>
<accession>A0A976IHJ6</accession>
<dbReference type="SUPFAM" id="SSF54001">
    <property type="entry name" value="Cysteine proteinases"/>
    <property type="match status" value="1"/>
</dbReference>